<dbReference type="Proteomes" id="UP000236728">
    <property type="component" value="Unassembled WGS sequence"/>
</dbReference>
<evidence type="ECO:0000256" key="1">
    <source>
        <dbReference type="ARBA" id="ARBA00001947"/>
    </source>
</evidence>
<dbReference type="PROSITE" id="PS00059">
    <property type="entry name" value="ADH_ZINC"/>
    <property type="match status" value="1"/>
</dbReference>
<dbReference type="InterPro" id="IPR013154">
    <property type="entry name" value="ADH-like_N"/>
</dbReference>
<keyword evidence="11" id="KW-1185">Reference proteome</keyword>
<evidence type="ECO:0000259" key="9">
    <source>
        <dbReference type="SMART" id="SM00829"/>
    </source>
</evidence>
<gene>
    <name evidence="10" type="ORF">SAMN05421819_2343</name>
</gene>
<dbReference type="GO" id="GO:0008270">
    <property type="term" value="F:zinc ion binding"/>
    <property type="evidence" value="ECO:0007669"/>
    <property type="project" value="InterPro"/>
</dbReference>
<dbReference type="InterPro" id="IPR011032">
    <property type="entry name" value="GroES-like_sf"/>
</dbReference>
<dbReference type="SUPFAM" id="SSF51735">
    <property type="entry name" value="NAD(P)-binding Rossmann-fold domains"/>
    <property type="match status" value="1"/>
</dbReference>
<protein>
    <recommendedName>
        <fullName evidence="3">alcohol dehydrogenase</fullName>
        <ecNumber evidence="3">1.1.1.1</ecNumber>
    </recommendedName>
</protein>
<dbReference type="FunFam" id="3.90.180.10:FF:000002">
    <property type="entry name" value="Alcohol dehydrogenase AdhP"/>
    <property type="match status" value="1"/>
</dbReference>
<dbReference type="InterPro" id="IPR020843">
    <property type="entry name" value="ER"/>
</dbReference>
<dbReference type="SUPFAM" id="SSF50129">
    <property type="entry name" value="GroES-like"/>
    <property type="match status" value="1"/>
</dbReference>
<dbReference type="AlphaFoldDB" id="A0A1H5YJ91"/>
<dbReference type="PANTHER" id="PTHR42940:SF8">
    <property type="entry name" value="VACUOLAR PROTEIN SORTING-ASSOCIATED PROTEIN 11"/>
    <property type="match status" value="1"/>
</dbReference>
<comment type="similarity">
    <text evidence="2 8">Belongs to the zinc-containing alcohol dehydrogenase family.</text>
</comment>
<dbReference type="RefSeq" id="WP_103933203.1">
    <property type="nucleotide sequence ID" value="NZ_FNVA01000003.1"/>
</dbReference>
<dbReference type="InterPro" id="IPR036291">
    <property type="entry name" value="NAD(P)-bd_dom_sf"/>
</dbReference>
<evidence type="ECO:0000256" key="7">
    <source>
        <dbReference type="ARBA" id="ARBA00023027"/>
    </source>
</evidence>
<dbReference type="CDD" id="cd08297">
    <property type="entry name" value="CAD3"/>
    <property type="match status" value="1"/>
</dbReference>
<evidence type="ECO:0000256" key="4">
    <source>
        <dbReference type="ARBA" id="ARBA00022723"/>
    </source>
</evidence>
<dbReference type="EMBL" id="FNVA01000003">
    <property type="protein sequence ID" value="SEG24064.1"/>
    <property type="molecule type" value="Genomic_DNA"/>
</dbReference>
<accession>A0A1H5YJ91</accession>
<keyword evidence="4 8" id="KW-0479">Metal-binding</keyword>
<evidence type="ECO:0000313" key="10">
    <source>
        <dbReference type="EMBL" id="SEG24064.1"/>
    </source>
</evidence>
<comment type="cofactor">
    <cofactor evidence="1 8">
        <name>Zn(2+)</name>
        <dbReference type="ChEBI" id="CHEBI:29105"/>
    </cofactor>
</comment>
<keyword evidence="7" id="KW-0520">NAD</keyword>
<evidence type="ECO:0000256" key="6">
    <source>
        <dbReference type="ARBA" id="ARBA00023002"/>
    </source>
</evidence>
<sequence>MAKTMKAAVVREFGKPLVIQEMAIPEPGPEEIQIKMEACGVCHTDLHAAEGDWPIKPTPPFIPGHEGVGFVSGVGKNVKTVKEGDRVGIVWLYSACGQCVDCLAGQESCCSKAEFGGYTKNGGYADYAVADPNYVAHLPSNVGFVEVAPIICAGVTVYKGLKSTNTKPGDWVVISGVGGLGHLAVQYAKAMGLHVAAVDVSDEKLALARELGAQLTVNARTQDPAAYFQKEIGGAHAVLVTAPSTPAFAQAIGMTRARGTIALNGLPPGSFPLPIFEVVLKALTIRGSIVGTRLDLAEALSFAGEGLVHAHTKAEKIEDINDVFARMHAGKIDGRIVLDITGKHSAAAVAKEGELALV</sequence>
<dbReference type="Gene3D" id="3.90.180.10">
    <property type="entry name" value="Medium-chain alcohol dehydrogenases, catalytic domain"/>
    <property type="match status" value="1"/>
</dbReference>
<proteinExistence type="inferred from homology"/>
<evidence type="ECO:0000313" key="11">
    <source>
        <dbReference type="Proteomes" id="UP000236728"/>
    </source>
</evidence>
<feature type="domain" description="Enoyl reductase (ER)" evidence="9">
    <location>
        <begin position="14"/>
        <end position="338"/>
    </location>
</feature>
<dbReference type="Pfam" id="PF00107">
    <property type="entry name" value="ADH_zinc_N"/>
    <property type="match status" value="1"/>
</dbReference>
<dbReference type="EC" id="1.1.1.1" evidence="3"/>
<dbReference type="InterPro" id="IPR002328">
    <property type="entry name" value="ADH_Zn_CS"/>
</dbReference>
<dbReference type="GO" id="GO:0004022">
    <property type="term" value="F:alcohol dehydrogenase (NAD+) activity"/>
    <property type="evidence" value="ECO:0007669"/>
    <property type="project" value="UniProtKB-EC"/>
</dbReference>
<dbReference type="FunFam" id="3.40.50.720:FF:000039">
    <property type="entry name" value="Alcohol dehydrogenase AdhP"/>
    <property type="match status" value="1"/>
</dbReference>
<evidence type="ECO:0000256" key="3">
    <source>
        <dbReference type="ARBA" id="ARBA00013190"/>
    </source>
</evidence>
<name>A0A1H5YJ91_9BACT</name>
<keyword evidence="6" id="KW-0560">Oxidoreductase</keyword>
<organism evidence="10 11">
    <name type="scientific">Bryocella elongata</name>
    <dbReference type="NCBI Taxonomy" id="863522"/>
    <lineage>
        <taxon>Bacteria</taxon>
        <taxon>Pseudomonadati</taxon>
        <taxon>Acidobacteriota</taxon>
        <taxon>Terriglobia</taxon>
        <taxon>Terriglobales</taxon>
        <taxon>Acidobacteriaceae</taxon>
        <taxon>Bryocella</taxon>
    </lineage>
</organism>
<dbReference type="Gene3D" id="3.40.50.720">
    <property type="entry name" value="NAD(P)-binding Rossmann-like Domain"/>
    <property type="match status" value="1"/>
</dbReference>
<evidence type="ECO:0000256" key="2">
    <source>
        <dbReference type="ARBA" id="ARBA00008072"/>
    </source>
</evidence>
<dbReference type="PANTHER" id="PTHR42940">
    <property type="entry name" value="ALCOHOL DEHYDROGENASE 1-RELATED"/>
    <property type="match status" value="1"/>
</dbReference>
<dbReference type="InterPro" id="IPR013149">
    <property type="entry name" value="ADH-like_C"/>
</dbReference>
<dbReference type="OrthoDB" id="9806940at2"/>
<dbReference type="Pfam" id="PF08240">
    <property type="entry name" value="ADH_N"/>
    <property type="match status" value="1"/>
</dbReference>
<keyword evidence="5 8" id="KW-0862">Zinc</keyword>
<evidence type="ECO:0000256" key="8">
    <source>
        <dbReference type="RuleBase" id="RU361277"/>
    </source>
</evidence>
<evidence type="ECO:0000256" key="5">
    <source>
        <dbReference type="ARBA" id="ARBA00022833"/>
    </source>
</evidence>
<dbReference type="NCBIfam" id="NF006940">
    <property type="entry name" value="PRK09422.1"/>
    <property type="match status" value="1"/>
</dbReference>
<reference evidence="10 11" key="1">
    <citation type="submission" date="2016-10" db="EMBL/GenBank/DDBJ databases">
        <authorList>
            <person name="de Groot N.N."/>
        </authorList>
    </citation>
    <scope>NUCLEOTIDE SEQUENCE [LARGE SCALE GENOMIC DNA]</scope>
    <source>
        <strain evidence="10 11">DSM 22489</strain>
    </source>
</reference>
<dbReference type="SMART" id="SM00829">
    <property type="entry name" value="PKS_ER"/>
    <property type="match status" value="1"/>
</dbReference>